<evidence type="ECO:0000313" key="2">
    <source>
        <dbReference type="Proteomes" id="UP001055879"/>
    </source>
</evidence>
<organism evidence="1 2">
    <name type="scientific">Arctium lappa</name>
    <name type="common">Greater burdock</name>
    <name type="synonym">Lappa major</name>
    <dbReference type="NCBI Taxonomy" id="4217"/>
    <lineage>
        <taxon>Eukaryota</taxon>
        <taxon>Viridiplantae</taxon>
        <taxon>Streptophyta</taxon>
        <taxon>Embryophyta</taxon>
        <taxon>Tracheophyta</taxon>
        <taxon>Spermatophyta</taxon>
        <taxon>Magnoliopsida</taxon>
        <taxon>eudicotyledons</taxon>
        <taxon>Gunneridae</taxon>
        <taxon>Pentapetalae</taxon>
        <taxon>asterids</taxon>
        <taxon>campanulids</taxon>
        <taxon>Asterales</taxon>
        <taxon>Asteraceae</taxon>
        <taxon>Carduoideae</taxon>
        <taxon>Cardueae</taxon>
        <taxon>Arctiinae</taxon>
        <taxon>Arctium</taxon>
    </lineage>
</organism>
<protein>
    <submittedName>
        <fullName evidence="1">Uncharacterized protein</fullName>
    </submittedName>
</protein>
<dbReference type="Proteomes" id="UP001055879">
    <property type="component" value="Linkage Group LG05"/>
</dbReference>
<sequence length="317" mass="36275">MDHKIYVPPLILEKKIVQLEESFEQKRINFQKEKQDLLSKHESVNSNQKESGSREEKQYFMTKINRLTSQPSALAADLMKEQHYKYELQAKLDILHGEKINLSESFSTLSDTSSCKAFLGDSLKNESSSSPPNPTSEKVTSDEEMEFSTFLNSQVCQDSKLDQLDFDQKLPSHVDFLDSTGAPSAKFYKGEFLHMSPKRNDFVDKRSVALIVEIMTLSIQGMLTVGMYNAKKALRHLNLTQSSLFVFLSSRKLLACVIFRLRKVQFAFLAYQAKYDSLHQCITQSYFASPSVHEKFCLRHKLLTQSSVCAFSCSRKE</sequence>
<dbReference type="EMBL" id="CM042051">
    <property type="protein sequence ID" value="KAI3729866.1"/>
    <property type="molecule type" value="Genomic_DNA"/>
</dbReference>
<evidence type="ECO:0000313" key="1">
    <source>
        <dbReference type="EMBL" id="KAI3729866.1"/>
    </source>
</evidence>
<gene>
    <name evidence="1" type="ORF">L6452_18537</name>
</gene>
<keyword evidence="2" id="KW-1185">Reference proteome</keyword>
<name>A0ACB9C6H3_ARCLA</name>
<comment type="caution">
    <text evidence="1">The sequence shown here is derived from an EMBL/GenBank/DDBJ whole genome shotgun (WGS) entry which is preliminary data.</text>
</comment>
<accession>A0ACB9C6H3</accession>
<proteinExistence type="predicted"/>
<reference evidence="2" key="1">
    <citation type="journal article" date="2022" name="Mol. Ecol. Resour.">
        <title>The genomes of chicory, endive, great burdock and yacon provide insights into Asteraceae palaeo-polyploidization history and plant inulin production.</title>
        <authorList>
            <person name="Fan W."/>
            <person name="Wang S."/>
            <person name="Wang H."/>
            <person name="Wang A."/>
            <person name="Jiang F."/>
            <person name="Liu H."/>
            <person name="Zhao H."/>
            <person name="Xu D."/>
            <person name="Zhang Y."/>
        </authorList>
    </citation>
    <scope>NUCLEOTIDE SEQUENCE [LARGE SCALE GENOMIC DNA]</scope>
    <source>
        <strain evidence="2">cv. Niubang</strain>
    </source>
</reference>
<reference evidence="1 2" key="2">
    <citation type="journal article" date="2022" name="Mol. Ecol. Resour.">
        <title>The genomes of chicory, endive, great burdock and yacon provide insights into Asteraceae paleo-polyploidization history and plant inulin production.</title>
        <authorList>
            <person name="Fan W."/>
            <person name="Wang S."/>
            <person name="Wang H."/>
            <person name="Wang A."/>
            <person name="Jiang F."/>
            <person name="Liu H."/>
            <person name="Zhao H."/>
            <person name="Xu D."/>
            <person name="Zhang Y."/>
        </authorList>
    </citation>
    <scope>NUCLEOTIDE SEQUENCE [LARGE SCALE GENOMIC DNA]</scope>
    <source>
        <strain evidence="2">cv. Niubang</strain>
    </source>
</reference>